<keyword evidence="6 10" id="KW-0472">Membrane</keyword>
<dbReference type="VEuPathDB" id="VectorBase:LLOJ004008"/>
<sequence>MSDVEHPPVSDEPEDLDDSHPHEQTSRCAGVAFRIIFSAPGLVLLVAGYSVMGALFSHFWKHPQDKTLLRRPSLKAAKTASGNCGQLQRLNVLYERNWTLLVHEQLRRLEGSIVAATKGGLVEALGTDHRFSAPRWSFTEALIYSVTVITTIGHGNLTPRTSEGKIVTMLYALVGVPLMLLCLSSLGGRLAEALQYAYMKVCPTRSHGDRQKCREKIAGDHPMDQVDSNSHRYDALQRHKDNSKYEESCHLIRNSPTKTLNSTPHSSPMKSFQGPHQTSPYPPSSGPIGGNSVVFFPANTLQCQTHFGGSHQMPVKYHGMMQIHQTTHFGPPNASPTLHTATVHGLGRSKFVPKPLPQEINMLLAECDINYPPPGNDDSPQKHPSGRMETVDEDDDEETKSGCAHDTPSRVPLISCSRATGSRLAGDGSGLATPQTPLNESDVVPPSPQVPLLLVLTILASYIALGTIVFSLWENWSLVDGAYFCFVTLSTIGFGDLVPRHTLHGPDLQLAACCAYIMLGLVLVAMCFSLVESQLMWRCRRVAVRLKLTHD</sequence>
<feature type="domain" description="Potassium channel" evidence="11">
    <location>
        <begin position="133"/>
        <end position="190"/>
    </location>
</feature>
<keyword evidence="7 8" id="KW-0407">Ion channel</keyword>
<dbReference type="InterPro" id="IPR003280">
    <property type="entry name" value="2pore_dom_K_chnl"/>
</dbReference>
<proteinExistence type="inferred from homology"/>
<feature type="region of interest" description="Disordered" evidence="9">
    <location>
        <begin position="255"/>
        <end position="283"/>
    </location>
</feature>
<keyword evidence="4 10" id="KW-1133">Transmembrane helix</keyword>
<dbReference type="GO" id="GO:0030322">
    <property type="term" value="P:stabilization of membrane potential"/>
    <property type="evidence" value="ECO:0007669"/>
    <property type="project" value="TreeGrafter"/>
</dbReference>
<dbReference type="EMBL" id="AJWK01012723">
    <property type="status" value="NOT_ANNOTATED_CDS"/>
    <property type="molecule type" value="Genomic_DNA"/>
</dbReference>
<evidence type="ECO:0000256" key="7">
    <source>
        <dbReference type="ARBA" id="ARBA00023303"/>
    </source>
</evidence>
<dbReference type="GO" id="GO:0005886">
    <property type="term" value="C:plasma membrane"/>
    <property type="evidence" value="ECO:0007669"/>
    <property type="project" value="TreeGrafter"/>
</dbReference>
<evidence type="ECO:0000256" key="10">
    <source>
        <dbReference type="SAM" id="Phobius"/>
    </source>
</evidence>
<dbReference type="Pfam" id="PF07885">
    <property type="entry name" value="Ion_trans_2"/>
    <property type="match status" value="2"/>
</dbReference>
<evidence type="ECO:0000259" key="11">
    <source>
        <dbReference type="Pfam" id="PF07885"/>
    </source>
</evidence>
<feature type="transmembrane region" description="Helical" evidence="10">
    <location>
        <begin position="169"/>
        <end position="191"/>
    </location>
</feature>
<dbReference type="EMBL" id="AJWK01012724">
    <property type="status" value="NOT_ANNOTATED_CDS"/>
    <property type="molecule type" value="Genomic_DNA"/>
</dbReference>
<dbReference type="AlphaFoldDB" id="A0A1B0CHU6"/>
<feature type="transmembrane region" description="Helical" evidence="10">
    <location>
        <begin position="35"/>
        <end position="60"/>
    </location>
</feature>
<organism evidence="12 13">
    <name type="scientific">Lutzomyia longipalpis</name>
    <name type="common">Sand fly</name>
    <dbReference type="NCBI Taxonomy" id="7200"/>
    <lineage>
        <taxon>Eukaryota</taxon>
        <taxon>Metazoa</taxon>
        <taxon>Ecdysozoa</taxon>
        <taxon>Arthropoda</taxon>
        <taxon>Hexapoda</taxon>
        <taxon>Insecta</taxon>
        <taxon>Pterygota</taxon>
        <taxon>Neoptera</taxon>
        <taxon>Endopterygota</taxon>
        <taxon>Diptera</taxon>
        <taxon>Nematocera</taxon>
        <taxon>Psychodoidea</taxon>
        <taxon>Psychodidae</taxon>
        <taxon>Lutzomyia</taxon>
        <taxon>Lutzomyia</taxon>
    </lineage>
</organism>
<evidence type="ECO:0000313" key="13">
    <source>
        <dbReference type="Proteomes" id="UP000092461"/>
    </source>
</evidence>
<dbReference type="VEuPathDB" id="VectorBase:LLONM1_006923"/>
<dbReference type="SUPFAM" id="SSF81324">
    <property type="entry name" value="Voltage-gated potassium channels"/>
    <property type="match status" value="2"/>
</dbReference>
<keyword evidence="13" id="KW-1185">Reference proteome</keyword>
<evidence type="ECO:0000256" key="8">
    <source>
        <dbReference type="RuleBase" id="RU003857"/>
    </source>
</evidence>
<dbReference type="EMBL" id="AJWK01012718">
    <property type="status" value="NOT_ANNOTATED_CDS"/>
    <property type="molecule type" value="Genomic_DNA"/>
</dbReference>
<evidence type="ECO:0000313" key="12">
    <source>
        <dbReference type="EnsemblMetazoa" id="LLOJ004008-PA"/>
    </source>
</evidence>
<dbReference type="EMBL" id="AJWK01012719">
    <property type="status" value="NOT_ANNOTATED_CDS"/>
    <property type="molecule type" value="Genomic_DNA"/>
</dbReference>
<dbReference type="EMBL" id="AJWK01012720">
    <property type="status" value="NOT_ANNOTATED_CDS"/>
    <property type="molecule type" value="Genomic_DNA"/>
</dbReference>
<dbReference type="PRINTS" id="PR01333">
    <property type="entry name" value="2POREKCHANEL"/>
</dbReference>
<evidence type="ECO:0000256" key="6">
    <source>
        <dbReference type="ARBA" id="ARBA00023136"/>
    </source>
</evidence>
<dbReference type="EMBL" id="AJWK01012721">
    <property type="status" value="NOT_ANNOTATED_CDS"/>
    <property type="molecule type" value="Genomic_DNA"/>
</dbReference>
<dbReference type="PANTHER" id="PTHR11003:SF352">
    <property type="entry name" value="BCDNA.GH04802-RELATED"/>
    <property type="match status" value="1"/>
</dbReference>
<dbReference type="PANTHER" id="PTHR11003">
    <property type="entry name" value="POTASSIUM CHANNEL, SUBFAMILY K"/>
    <property type="match status" value="1"/>
</dbReference>
<dbReference type="EnsemblMetazoa" id="LLOJ004008-RA">
    <property type="protein sequence ID" value="LLOJ004008-PA"/>
    <property type="gene ID" value="LLOJ004008"/>
</dbReference>
<feature type="region of interest" description="Disordered" evidence="9">
    <location>
        <begin position="368"/>
        <end position="408"/>
    </location>
</feature>
<evidence type="ECO:0000256" key="5">
    <source>
        <dbReference type="ARBA" id="ARBA00023065"/>
    </source>
</evidence>
<feature type="transmembrane region" description="Helical" evidence="10">
    <location>
        <begin position="452"/>
        <end position="473"/>
    </location>
</feature>
<name>A0A1B0CHU6_LUTLO</name>
<accession>A0A1B0CHU6</accession>
<evidence type="ECO:0000256" key="2">
    <source>
        <dbReference type="ARBA" id="ARBA00022448"/>
    </source>
</evidence>
<comment type="similarity">
    <text evidence="8">Belongs to the two pore domain potassium channel (TC 1.A.1.8) family.</text>
</comment>
<dbReference type="GO" id="GO:0015271">
    <property type="term" value="F:outward rectifier potassium channel activity"/>
    <property type="evidence" value="ECO:0007669"/>
    <property type="project" value="TreeGrafter"/>
</dbReference>
<protein>
    <recommendedName>
        <fullName evidence="11">Potassium channel domain-containing protein</fullName>
    </recommendedName>
</protein>
<keyword evidence="3 8" id="KW-0812">Transmembrane</keyword>
<keyword evidence="5 8" id="KW-0406">Ion transport</keyword>
<feature type="region of interest" description="Disordered" evidence="9">
    <location>
        <begin position="1"/>
        <end position="23"/>
    </location>
</feature>
<evidence type="ECO:0000256" key="4">
    <source>
        <dbReference type="ARBA" id="ARBA00022989"/>
    </source>
</evidence>
<dbReference type="GO" id="GO:0022841">
    <property type="term" value="F:potassium ion leak channel activity"/>
    <property type="evidence" value="ECO:0007669"/>
    <property type="project" value="TreeGrafter"/>
</dbReference>
<evidence type="ECO:0000256" key="1">
    <source>
        <dbReference type="ARBA" id="ARBA00004141"/>
    </source>
</evidence>
<keyword evidence="2 8" id="KW-0813">Transport</keyword>
<feature type="transmembrane region" description="Helical" evidence="10">
    <location>
        <begin position="508"/>
        <end position="531"/>
    </location>
</feature>
<feature type="compositionally biased region" description="Polar residues" evidence="9">
    <location>
        <begin position="255"/>
        <end position="278"/>
    </location>
</feature>
<comment type="subcellular location">
    <subcellularLocation>
        <location evidence="1">Membrane</location>
        <topology evidence="1">Multi-pass membrane protein</topology>
    </subcellularLocation>
</comment>
<reference evidence="12" key="1">
    <citation type="submission" date="2020-05" db="UniProtKB">
        <authorList>
            <consortium name="EnsemblMetazoa"/>
        </authorList>
    </citation>
    <scope>IDENTIFICATION</scope>
    <source>
        <strain evidence="12">Jacobina</strain>
    </source>
</reference>
<dbReference type="Proteomes" id="UP000092461">
    <property type="component" value="Unassembled WGS sequence"/>
</dbReference>
<feature type="domain" description="Potassium channel" evidence="11">
    <location>
        <begin position="458"/>
        <end position="532"/>
    </location>
</feature>
<dbReference type="Gene3D" id="1.10.287.70">
    <property type="match status" value="1"/>
</dbReference>
<dbReference type="EMBL" id="AJWK01012722">
    <property type="status" value="NOT_ANNOTATED_CDS"/>
    <property type="molecule type" value="Genomic_DNA"/>
</dbReference>
<dbReference type="InterPro" id="IPR013099">
    <property type="entry name" value="K_chnl_dom"/>
</dbReference>
<evidence type="ECO:0000256" key="3">
    <source>
        <dbReference type="ARBA" id="ARBA00022692"/>
    </source>
</evidence>
<feature type="transmembrane region" description="Helical" evidence="10">
    <location>
        <begin position="138"/>
        <end position="157"/>
    </location>
</feature>
<evidence type="ECO:0000256" key="9">
    <source>
        <dbReference type="SAM" id="MobiDB-lite"/>
    </source>
</evidence>